<protein>
    <recommendedName>
        <fullName evidence="2 5">Glutamate dehydrogenase</fullName>
    </recommendedName>
</protein>
<dbReference type="RefSeq" id="WP_132766979.1">
    <property type="nucleotide sequence ID" value="NZ_SMAB01000002.1"/>
</dbReference>
<gene>
    <name evidence="11" type="ORF">EDD72_102161</name>
</gene>
<evidence type="ECO:0000313" key="11">
    <source>
        <dbReference type="EMBL" id="TCS84118.1"/>
    </source>
</evidence>
<dbReference type="InterPro" id="IPR006095">
    <property type="entry name" value="Glu/Leu/Phe/Val/Trp_DH"/>
</dbReference>
<dbReference type="PIRSF" id="PIRSF000185">
    <property type="entry name" value="Glu_DH"/>
    <property type="match status" value="1"/>
</dbReference>
<evidence type="ECO:0000256" key="3">
    <source>
        <dbReference type="ARBA" id="ARBA00023002"/>
    </source>
</evidence>
<evidence type="ECO:0000256" key="1">
    <source>
        <dbReference type="ARBA" id="ARBA00006382"/>
    </source>
</evidence>
<dbReference type="InterPro" id="IPR033922">
    <property type="entry name" value="NAD_bind_Glu_DH"/>
</dbReference>
<feature type="active site" description="Proton donor" evidence="6">
    <location>
        <position position="121"/>
    </location>
</feature>
<evidence type="ECO:0000259" key="10">
    <source>
        <dbReference type="SMART" id="SM00839"/>
    </source>
</evidence>
<dbReference type="GO" id="GO:0000166">
    <property type="term" value="F:nucleotide binding"/>
    <property type="evidence" value="ECO:0007669"/>
    <property type="project" value="UniProtKB-KW"/>
</dbReference>
<comment type="caution">
    <text evidence="11">The sequence shown here is derived from an EMBL/GenBank/DDBJ whole genome shotgun (WGS) entry which is preliminary data.</text>
</comment>
<dbReference type="CDD" id="cd01076">
    <property type="entry name" value="NAD_bind_1_Glu_DH"/>
    <property type="match status" value="1"/>
</dbReference>
<evidence type="ECO:0000256" key="6">
    <source>
        <dbReference type="PIRSR" id="PIRSR000185-1"/>
    </source>
</evidence>
<dbReference type="InterPro" id="IPR006097">
    <property type="entry name" value="Glu/Leu/Phe/Val/Trp_DH_dimer"/>
</dbReference>
<dbReference type="PROSITE" id="PS00074">
    <property type="entry name" value="GLFV_DEHYDROGENASE"/>
    <property type="match status" value="1"/>
</dbReference>
<evidence type="ECO:0000256" key="9">
    <source>
        <dbReference type="RuleBase" id="RU004417"/>
    </source>
</evidence>
<dbReference type="PANTHER" id="PTHR11606:SF13">
    <property type="entry name" value="GLUTAMATE DEHYDROGENASE 1, MITOCHONDRIAL"/>
    <property type="match status" value="1"/>
</dbReference>
<feature type="binding site" evidence="7">
    <location>
        <position position="109"/>
    </location>
    <ligand>
        <name>substrate</name>
    </ligand>
</feature>
<organism evidence="11 12">
    <name type="scientific">Tepidibacillus fermentans</name>
    <dbReference type="NCBI Taxonomy" id="1281767"/>
    <lineage>
        <taxon>Bacteria</taxon>
        <taxon>Bacillati</taxon>
        <taxon>Bacillota</taxon>
        <taxon>Bacilli</taxon>
        <taxon>Bacillales</taxon>
        <taxon>Bacillaceae</taxon>
        <taxon>Tepidibacillus</taxon>
    </lineage>
</organism>
<dbReference type="FunFam" id="3.40.50.10860:FF:000008">
    <property type="entry name" value="Glutamate dehydrogenase"/>
    <property type="match status" value="1"/>
</dbReference>
<dbReference type="SMART" id="SM00839">
    <property type="entry name" value="ELFV_dehydrog"/>
    <property type="match status" value="1"/>
</dbReference>
<dbReference type="FunFam" id="3.40.50.720:FF:000212">
    <property type="entry name" value="Glutamate dehydrogenase"/>
    <property type="match status" value="1"/>
</dbReference>
<comment type="similarity">
    <text evidence="1 5 9">Belongs to the Glu/Leu/Phe/Val dehydrogenases family.</text>
</comment>
<reference evidence="11 12" key="1">
    <citation type="submission" date="2019-03" db="EMBL/GenBank/DDBJ databases">
        <title>Genomic Encyclopedia of Type Strains, Phase IV (KMG-IV): sequencing the most valuable type-strain genomes for metagenomic binning, comparative biology and taxonomic classification.</title>
        <authorList>
            <person name="Goeker M."/>
        </authorList>
    </citation>
    <scope>NUCLEOTIDE SEQUENCE [LARGE SCALE GENOMIC DNA]</scope>
    <source>
        <strain evidence="11 12">DSM 23802</strain>
    </source>
</reference>
<feature type="site" description="Important for catalysis" evidence="8">
    <location>
        <position position="161"/>
    </location>
</feature>
<dbReference type="SUPFAM" id="SSF51735">
    <property type="entry name" value="NAD(P)-binding Rossmann-fold domains"/>
    <property type="match status" value="1"/>
</dbReference>
<dbReference type="GO" id="GO:0006538">
    <property type="term" value="P:L-glutamate catabolic process"/>
    <property type="evidence" value="ECO:0007669"/>
    <property type="project" value="TreeGrafter"/>
</dbReference>
<feature type="binding site" evidence="7">
    <location>
        <position position="85"/>
    </location>
    <ligand>
        <name>substrate</name>
    </ligand>
</feature>
<evidence type="ECO:0000256" key="8">
    <source>
        <dbReference type="PIRSR" id="PIRSR000185-3"/>
    </source>
</evidence>
<dbReference type="Gene3D" id="3.40.50.10860">
    <property type="entry name" value="Leucine Dehydrogenase, chain A, domain 1"/>
    <property type="match status" value="1"/>
</dbReference>
<feature type="binding site" evidence="7">
    <location>
        <position position="363"/>
    </location>
    <ligand>
        <name>substrate</name>
    </ligand>
</feature>
<dbReference type="Gene3D" id="3.40.50.720">
    <property type="entry name" value="NAD(P)-binding Rossmann-like Domain"/>
    <property type="match status" value="1"/>
</dbReference>
<proteinExistence type="inferred from homology"/>
<dbReference type="Pfam" id="PF02812">
    <property type="entry name" value="ELFV_dehydrog_N"/>
    <property type="match status" value="1"/>
</dbReference>
<accession>A0A4R3KMF1</accession>
<dbReference type="InterPro" id="IPR046346">
    <property type="entry name" value="Aminoacid_DH-like_N_sf"/>
</dbReference>
<dbReference type="Pfam" id="PF00208">
    <property type="entry name" value="ELFV_dehydrog"/>
    <property type="match status" value="1"/>
</dbReference>
<evidence type="ECO:0000256" key="4">
    <source>
        <dbReference type="ARBA" id="ARBA00023027"/>
    </source>
</evidence>
<keyword evidence="7" id="KW-0547">Nucleotide-binding</keyword>
<dbReference type="InterPro" id="IPR036291">
    <property type="entry name" value="NAD(P)-bd_dom_sf"/>
</dbReference>
<keyword evidence="12" id="KW-1185">Reference proteome</keyword>
<dbReference type="AlphaFoldDB" id="A0A4R3KMF1"/>
<dbReference type="PANTHER" id="PTHR11606">
    <property type="entry name" value="GLUTAMATE DEHYDROGENASE"/>
    <property type="match status" value="1"/>
</dbReference>
<evidence type="ECO:0000256" key="5">
    <source>
        <dbReference type="PIRNR" id="PIRNR000185"/>
    </source>
</evidence>
<dbReference type="SUPFAM" id="SSF53223">
    <property type="entry name" value="Aminoacid dehydrogenase-like, N-terminal domain"/>
    <property type="match status" value="1"/>
</dbReference>
<dbReference type="EMBL" id="SMAB01000002">
    <property type="protein sequence ID" value="TCS84118.1"/>
    <property type="molecule type" value="Genomic_DNA"/>
</dbReference>
<feature type="binding site" evidence="7">
    <location>
        <position position="236"/>
    </location>
    <ligand>
        <name>NAD(+)</name>
        <dbReference type="ChEBI" id="CHEBI:57540"/>
    </ligand>
</feature>
<dbReference type="PRINTS" id="PR00082">
    <property type="entry name" value="GLFDHDRGNASE"/>
</dbReference>
<dbReference type="InterPro" id="IPR014362">
    <property type="entry name" value="Glu_DH"/>
</dbReference>
<dbReference type="Proteomes" id="UP000295788">
    <property type="component" value="Unassembled WGS sequence"/>
</dbReference>
<name>A0A4R3KMF1_9BACI</name>
<feature type="domain" description="Glutamate/phenylalanine/leucine/valine/L-tryptophan dehydrogenase C-terminal" evidence="10">
    <location>
        <begin position="198"/>
        <end position="427"/>
    </location>
</feature>
<evidence type="ECO:0000256" key="7">
    <source>
        <dbReference type="PIRSR" id="PIRSR000185-2"/>
    </source>
</evidence>
<evidence type="ECO:0000313" key="12">
    <source>
        <dbReference type="Proteomes" id="UP000295788"/>
    </source>
</evidence>
<feature type="binding site" evidence="7">
    <location>
        <position position="205"/>
    </location>
    <ligand>
        <name>NAD(+)</name>
        <dbReference type="ChEBI" id="CHEBI:57540"/>
    </ligand>
</feature>
<evidence type="ECO:0000256" key="2">
    <source>
        <dbReference type="ARBA" id="ARBA00012896"/>
    </source>
</evidence>
<sequence length="429" mass="47688">MGQNDVVTGKKSEVKEKENLNVLHSTQAVIKEALDKLGYPEIMYELLKEPLRLLTVRIPVRMDNGEVKVFTGYRAQHNDAVGPTKGGVRFHPDVTEDEVKALSMWMSIKAGIMDLPYGGGKGGIICDPREMSFRELERLSRGYVRAISQIVGPTKDIPAPDVFTNSQIMAWMMDEYSRIREFDSPGFITGKPLVLGGSHGRESATAKGVAIMIREAAKKKGIQLEGAKVIIQGFGNAGSYLSKFMYDAGAKVVGISDAYGALYDENGLDIDYLLDKRDSFGTVTKQFKNTITNKELLEKECDILVPAAIENQLTVENAYNIKAKIIVEAANGPTTNEATRILTERGILIVPDVLANAGGVTVSYFEWVQNNQGYYWTEEEVWKKLEDVMVKAFENVYNTANSRKVNMRLAAYMVGVRRMAEAARFRGWV</sequence>
<dbReference type="GO" id="GO:0004352">
    <property type="term" value="F:glutamate dehydrogenase (NAD+) activity"/>
    <property type="evidence" value="ECO:0007669"/>
    <property type="project" value="UniProtKB-ARBA"/>
</dbReference>
<keyword evidence="4 7" id="KW-0520">NAD</keyword>
<dbReference type="OrthoDB" id="9803297at2"/>
<dbReference type="InterPro" id="IPR006096">
    <property type="entry name" value="Glu/Leu/Phe/Val/Trp_DH_C"/>
</dbReference>
<dbReference type="InterPro" id="IPR033524">
    <property type="entry name" value="Glu/Leu/Phe/Val_DH_AS"/>
</dbReference>
<keyword evidence="3 5" id="KW-0560">Oxidoreductase</keyword>